<dbReference type="SMART" id="SM00345">
    <property type="entry name" value="HTH_GNTR"/>
    <property type="match status" value="1"/>
</dbReference>
<dbReference type="PANTHER" id="PTHR43537:SF5">
    <property type="entry name" value="UXU OPERON TRANSCRIPTIONAL REGULATOR"/>
    <property type="match status" value="1"/>
</dbReference>
<reference evidence="5 6" key="1">
    <citation type="submission" date="2024-03" db="EMBL/GenBank/DDBJ databases">
        <title>Human intestinal bacterial collection.</title>
        <authorList>
            <person name="Pauvert C."/>
            <person name="Hitch T.C.A."/>
            <person name="Clavel T."/>
        </authorList>
    </citation>
    <scope>NUCLEOTIDE SEQUENCE [LARGE SCALE GENOMIC DNA]</scope>
    <source>
        <strain evidence="5 6">CLA-AP-H29</strain>
    </source>
</reference>
<keyword evidence="2" id="KW-0238">DNA-binding</keyword>
<dbReference type="PROSITE" id="PS50949">
    <property type="entry name" value="HTH_GNTR"/>
    <property type="match status" value="1"/>
</dbReference>
<dbReference type="Pfam" id="PF00392">
    <property type="entry name" value="GntR"/>
    <property type="match status" value="1"/>
</dbReference>
<dbReference type="InterPro" id="IPR036388">
    <property type="entry name" value="WH-like_DNA-bd_sf"/>
</dbReference>
<evidence type="ECO:0000256" key="2">
    <source>
        <dbReference type="ARBA" id="ARBA00023125"/>
    </source>
</evidence>
<evidence type="ECO:0000256" key="3">
    <source>
        <dbReference type="ARBA" id="ARBA00023163"/>
    </source>
</evidence>
<dbReference type="SMART" id="SM00895">
    <property type="entry name" value="FCD"/>
    <property type="match status" value="1"/>
</dbReference>
<sequence length="231" mass="25567">MEKQSLTQQTAQRLYGRIVTEGGLAPGDKLPNELDLSRELGVSRTTLREAVRMLVAQGVLEVRRGKGTFVSARVEDIDDFGFSGLRRVKGQLRDLFELRSIFEPQAAMLACRRATTEERADILARGKEVEDCIRSGADRTRADAAFHAAIVRATHNEFMVRLLPLIQRAVATAVEAGEEAERLAADTLRDHALLLEFFARGDEEGARHAMAIHMRHAMDEMGLSEDGEAAP</sequence>
<keyword evidence="6" id="KW-1185">Reference proteome</keyword>
<dbReference type="CDD" id="cd07377">
    <property type="entry name" value="WHTH_GntR"/>
    <property type="match status" value="1"/>
</dbReference>
<protein>
    <submittedName>
        <fullName evidence="5">FadR/GntR family transcriptional regulator</fullName>
    </submittedName>
</protein>
<dbReference type="PRINTS" id="PR00035">
    <property type="entry name" value="HTHGNTR"/>
</dbReference>
<dbReference type="EMBL" id="JBBMFK010000021">
    <property type="protein sequence ID" value="MEQ2444231.1"/>
    <property type="molecule type" value="Genomic_DNA"/>
</dbReference>
<dbReference type="InterPro" id="IPR000524">
    <property type="entry name" value="Tscrpt_reg_HTH_GntR"/>
</dbReference>
<dbReference type="Gene3D" id="1.20.120.530">
    <property type="entry name" value="GntR ligand-binding domain-like"/>
    <property type="match status" value="1"/>
</dbReference>
<dbReference type="SUPFAM" id="SSF48008">
    <property type="entry name" value="GntR ligand-binding domain-like"/>
    <property type="match status" value="1"/>
</dbReference>
<keyword evidence="1" id="KW-0805">Transcription regulation</keyword>
<evidence type="ECO:0000313" key="6">
    <source>
        <dbReference type="Proteomes" id="UP001464378"/>
    </source>
</evidence>
<feature type="domain" description="HTH gntR-type" evidence="4">
    <location>
        <begin position="4"/>
        <end position="73"/>
    </location>
</feature>
<dbReference type="InterPro" id="IPR036390">
    <property type="entry name" value="WH_DNA-bd_sf"/>
</dbReference>
<evidence type="ECO:0000313" key="5">
    <source>
        <dbReference type="EMBL" id="MEQ2444231.1"/>
    </source>
</evidence>
<organism evidence="5 6">
    <name type="scientific">Pseudoflavonifractor intestinihominis</name>
    <dbReference type="NCBI Taxonomy" id="3133171"/>
    <lineage>
        <taxon>Bacteria</taxon>
        <taxon>Bacillati</taxon>
        <taxon>Bacillota</taxon>
        <taxon>Clostridia</taxon>
        <taxon>Eubacteriales</taxon>
        <taxon>Oscillospiraceae</taxon>
        <taxon>Pseudoflavonifractor</taxon>
    </lineage>
</organism>
<dbReference type="Gene3D" id="1.10.10.10">
    <property type="entry name" value="Winged helix-like DNA-binding domain superfamily/Winged helix DNA-binding domain"/>
    <property type="match status" value="1"/>
</dbReference>
<evidence type="ECO:0000256" key="1">
    <source>
        <dbReference type="ARBA" id="ARBA00023015"/>
    </source>
</evidence>
<dbReference type="Proteomes" id="UP001464378">
    <property type="component" value="Unassembled WGS sequence"/>
</dbReference>
<gene>
    <name evidence="5" type="ORF">WMO64_12230</name>
</gene>
<dbReference type="Pfam" id="PF07729">
    <property type="entry name" value="FCD"/>
    <property type="match status" value="1"/>
</dbReference>
<name>A0ABV1EAD4_9FIRM</name>
<dbReference type="SUPFAM" id="SSF46785">
    <property type="entry name" value="Winged helix' DNA-binding domain"/>
    <property type="match status" value="1"/>
</dbReference>
<proteinExistence type="predicted"/>
<evidence type="ECO:0000259" key="4">
    <source>
        <dbReference type="PROSITE" id="PS50949"/>
    </source>
</evidence>
<comment type="caution">
    <text evidence="5">The sequence shown here is derived from an EMBL/GenBank/DDBJ whole genome shotgun (WGS) entry which is preliminary data.</text>
</comment>
<dbReference type="RefSeq" id="WP_349232170.1">
    <property type="nucleotide sequence ID" value="NZ_JBBMFK010000021.1"/>
</dbReference>
<dbReference type="PANTHER" id="PTHR43537">
    <property type="entry name" value="TRANSCRIPTIONAL REGULATOR, GNTR FAMILY"/>
    <property type="match status" value="1"/>
</dbReference>
<dbReference type="InterPro" id="IPR008920">
    <property type="entry name" value="TF_FadR/GntR_C"/>
</dbReference>
<accession>A0ABV1EAD4</accession>
<dbReference type="InterPro" id="IPR011711">
    <property type="entry name" value="GntR_C"/>
</dbReference>
<keyword evidence="3" id="KW-0804">Transcription</keyword>